<gene>
    <name evidence="1" type="ORF">K469DRAFT_158993</name>
</gene>
<name>A0A6A6E5A6_9PEZI</name>
<evidence type="ECO:0000313" key="1">
    <source>
        <dbReference type="EMBL" id="KAF2185942.1"/>
    </source>
</evidence>
<proteinExistence type="predicted"/>
<sequence length="88" mass="9649">MGEVGRHGLTSVRIGCRPNPVKRPKPCRNKFLRPKTDPIPTFCCQCCSNITPAPDDALSCPLRLDSHCVPIAGLSSFESMARNPAEWV</sequence>
<evidence type="ECO:0000313" key="2">
    <source>
        <dbReference type="Proteomes" id="UP000800200"/>
    </source>
</evidence>
<protein>
    <submittedName>
        <fullName evidence="1">Uncharacterized protein</fullName>
    </submittedName>
</protein>
<organism evidence="1 2">
    <name type="scientific">Zopfia rhizophila CBS 207.26</name>
    <dbReference type="NCBI Taxonomy" id="1314779"/>
    <lineage>
        <taxon>Eukaryota</taxon>
        <taxon>Fungi</taxon>
        <taxon>Dikarya</taxon>
        <taxon>Ascomycota</taxon>
        <taxon>Pezizomycotina</taxon>
        <taxon>Dothideomycetes</taxon>
        <taxon>Dothideomycetes incertae sedis</taxon>
        <taxon>Zopfiaceae</taxon>
        <taxon>Zopfia</taxon>
    </lineage>
</organism>
<dbReference type="AlphaFoldDB" id="A0A6A6E5A6"/>
<dbReference type="Proteomes" id="UP000800200">
    <property type="component" value="Unassembled WGS sequence"/>
</dbReference>
<keyword evidence="2" id="KW-1185">Reference proteome</keyword>
<reference evidence="1" key="1">
    <citation type="journal article" date="2020" name="Stud. Mycol.">
        <title>101 Dothideomycetes genomes: a test case for predicting lifestyles and emergence of pathogens.</title>
        <authorList>
            <person name="Haridas S."/>
            <person name="Albert R."/>
            <person name="Binder M."/>
            <person name="Bloem J."/>
            <person name="Labutti K."/>
            <person name="Salamov A."/>
            <person name="Andreopoulos B."/>
            <person name="Baker S."/>
            <person name="Barry K."/>
            <person name="Bills G."/>
            <person name="Bluhm B."/>
            <person name="Cannon C."/>
            <person name="Castanera R."/>
            <person name="Culley D."/>
            <person name="Daum C."/>
            <person name="Ezra D."/>
            <person name="Gonzalez J."/>
            <person name="Henrissat B."/>
            <person name="Kuo A."/>
            <person name="Liang C."/>
            <person name="Lipzen A."/>
            <person name="Lutzoni F."/>
            <person name="Magnuson J."/>
            <person name="Mondo S."/>
            <person name="Nolan M."/>
            <person name="Ohm R."/>
            <person name="Pangilinan J."/>
            <person name="Park H.-J."/>
            <person name="Ramirez L."/>
            <person name="Alfaro M."/>
            <person name="Sun H."/>
            <person name="Tritt A."/>
            <person name="Yoshinaga Y."/>
            <person name="Zwiers L.-H."/>
            <person name="Turgeon B."/>
            <person name="Goodwin S."/>
            <person name="Spatafora J."/>
            <person name="Crous P."/>
            <person name="Grigoriev I."/>
        </authorList>
    </citation>
    <scope>NUCLEOTIDE SEQUENCE</scope>
    <source>
        <strain evidence="1">CBS 207.26</strain>
    </source>
</reference>
<accession>A0A6A6E5A6</accession>
<dbReference type="EMBL" id="ML994632">
    <property type="protein sequence ID" value="KAF2185942.1"/>
    <property type="molecule type" value="Genomic_DNA"/>
</dbReference>